<reference evidence="2" key="1">
    <citation type="journal article" date="2021" name="bioRxiv">
        <title>Whole Genome Assembly and Annotation of Northern Wild Rice, Zizania palustris L., Supports a Whole Genome Duplication in the Zizania Genus.</title>
        <authorList>
            <person name="Haas M."/>
            <person name="Kono T."/>
            <person name="Macchietto M."/>
            <person name="Millas R."/>
            <person name="McGilp L."/>
            <person name="Shao M."/>
            <person name="Duquette J."/>
            <person name="Hirsch C.N."/>
            <person name="Kimball J."/>
        </authorList>
    </citation>
    <scope>NUCLEOTIDE SEQUENCE</scope>
    <source>
        <tissue evidence="2">Fresh leaf tissue</tissue>
    </source>
</reference>
<accession>A0A8J5SXD2</accession>
<name>A0A8J5SXD2_ZIZPA</name>
<proteinExistence type="predicted"/>
<dbReference type="AlphaFoldDB" id="A0A8J5SXD2"/>
<feature type="region of interest" description="Disordered" evidence="1">
    <location>
        <begin position="89"/>
        <end position="109"/>
    </location>
</feature>
<evidence type="ECO:0000313" key="3">
    <source>
        <dbReference type="Proteomes" id="UP000729402"/>
    </source>
</evidence>
<comment type="caution">
    <text evidence="2">The sequence shown here is derived from an EMBL/GenBank/DDBJ whole genome shotgun (WGS) entry which is preliminary data.</text>
</comment>
<keyword evidence="3" id="KW-1185">Reference proteome</keyword>
<sequence>MACESISSNTNGMEANSEIVMTFCSVSEITMAWMQLTQTSMSCEIHIIWLYLEINSFGLSFCTNDMQNAHRSYFAKKMGSTHVLHFSAQSKMSDIRSGPRPPGPARPHEQYLWVP</sequence>
<evidence type="ECO:0000256" key="1">
    <source>
        <dbReference type="SAM" id="MobiDB-lite"/>
    </source>
</evidence>
<organism evidence="2 3">
    <name type="scientific">Zizania palustris</name>
    <name type="common">Northern wild rice</name>
    <dbReference type="NCBI Taxonomy" id="103762"/>
    <lineage>
        <taxon>Eukaryota</taxon>
        <taxon>Viridiplantae</taxon>
        <taxon>Streptophyta</taxon>
        <taxon>Embryophyta</taxon>
        <taxon>Tracheophyta</taxon>
        <taxon>Spermatophyta</taxon>
        <taxon>Magnoliopsida</taxon>
        <taxon>Liliopsida</taxon>
        <taxon>Poales</taxon>
        <taxon>Poaceae</taxon>
        <taxon>BOP clade</taxon>
        <taxon>Oryzoideae</taxon>
        <taxon>Oryzeae</taxon>
        <taxon>Zizaniinae</taxon>
        <taxon>Zizania</taxon>
    </lineage>
</organism>
<reference evidence="2" key="2">
    <citation type="submission" date="2021-02" db="EMBL/GenBank/DDBJ databases">
        <authorList>
            <person name="Kimball J.A."/>
            <person name="Haas M.W."/>
            <person name="Macchietto M."/>
            <person name="Kono T."/>
            <person name="Duquette J."/>
            <person name="Shao M."/>
        </authorList>
    </citation>
    <scope>NUCLEOTIDE SEQUENCE</scope>
    <source>
        <tissue evidence="2">Fresh leaf tissue</tissue>
    </source>
</reference>
<gene>
    <name evidence="2" type="ORF">GUJ93_ZPchr0005g15660</name>
</gene>
<protein>
    <submittedName>
        <fullName evidence="2">Uncharacterized protein</fullName>
    </submittedName>
</protein>
<dbReference type="Proteomes" id="UP000729402">
    <property type="component" value="Unassembled WGS sequence"/>
</dbReference>
<dbReference type="EMBL" id="JAAALK010000284">
    <property type="protein sequence ID" value="KAG8068755.1"/>
    <property type="molecule type" value="Genomic_DNA"/>
</dbReference>
<evidence type="ECO:0000313" key="2">
    <source>
        <dbReference type="EMBL" id="KAG8068755.1"/>
    </source>
</evidence>